<dbReference type="KEGG" id="ctak:4412677_02654"/>
<proteinExistence type="predicted"/>
<protein>
    <recommendedName>
        <fullName evidence="1">SusE outer membrane protein domain-containing protein</fullName>
    </recommendedName>
</protein>
<dbReference type="AlphaFoldDB" id="A0A239XXX3"/>
<sequence length="267" mass="29601">MKKQHIFQKIFLALIMLLGIISCQDRELLTVENQSAAILLDTSKETVFLDKNFPDNPALNLTWEVAKYTQPTELKYKIEASKTADFAKPVLVKTVEESQRTATLTTSEMNAVAEKLGLAPNVQAPMYLRVTSFVGEDGEYVVATSNVSSVKITPYELVYPDFYLVGAAAPVGWDSGNAMLLTKNKEIATIVTTLKGGESFRFLGQQNWNGMNYSIDQAGTKDSYRYFKQVSSNIVQDGDENMKFTGTTGTYKITINAKEQSLTIVAQ</sequence>
<dbReference type="EMBL" id="LT906465">
    <property type="protein sequence ID" value="SNV51272.1"/>
    <property type="molecule type" value="Genomic_DNA"/>
</dbReference>
<dbReference type="InterPro" id="IPR025970">
    <property type="entry name" value="SusE"/>
</dbReference>
<dbReference type="RefSeq" id="WP_095073990.1">
    <property type="nucleotide sequence ID" value="NZ_LT906465.1"/>
</dbReference>
<gene>
    <name evidence="2" type="ORF">SAMEA4412677_02654</name>
</gene>
<dbReference type="PROSITE" id="PS51257">
    <property type="entry name" value="PROKAR_LIPOPROTEIN"/>
    <property type="match status" value="1"/>
</dbReference>
<dbReference type="Proteomes" id="UP000215196">
    <property type="component" value="Chromosome 1"/>
</dbReference>
<reference evidence="2 3" key="1">
    <citation type="submission" date="2017-06" db="EMBL/GenBank/DDBJ databases">
        <authorList>
            <consortium name="Pathogen Informatics"/>
        </authorList>
    </citation>
    <scope>NUCLEOTIDE SEQUENCE [LARGE SCALE GENOMIC DNA]</scope>
    <source>
        <strain evidence="2 3">NCTC13490</strain>
    </source>
</reference>
<dbReference type="Gene3D" id="2.60.40.3620">
    <property type="match status" value="1"/>
</dbReference>
<evidence type="ECO:0000313" key="3">
    <source>
        <dbReference type="Proteomes" id="UP000215196"/>
    </source>
</evidence>
<accession>A0A239XXX3</accession>
<organism evidence="2 3">
    <name type="scientific">Chryseobacterium taklimakanense</name>
    <dbReference type="NCBI Taxonomy" id="536441"/>
    <lineage>
        <taxon>Bacteria</taxon>
        <taxon>Pseudomonadati</taxon>
        <taxon>Bacteroidota</taxon>
        <taxon>Flavobacteriia</taxon>
        <taxon>Flavobacteriales</taxon>
        <taxon>Weeksellaceae</taxon>
        <taxon>Chryseobacterium group</taxon>
        <taxon>Chryseobacterium</taxon>
    </lineage>
</organism>
<name>A0A239XXX3_9FLAO</name>
<feature type="domain" description="SusE outer membrane protein" evidence="1">
    <location>
        <begin position="25"/>
        <end position="130"/>
    </location>
</feature>
<keyword evidence="3" id="KW-1185">Reference proteome</keyword>
<evidence type="ECO:0000259" key="1">
    <source>
        <dbReference type="Pfam" id="PF14292"/>
    </source>
</evidence>
<evidence type="ECO:0000313" key="2">
    <source>
        <dbReference type="EMBL" id="SNV51272.1"/>
    </source>
</evidence>
<dbReference type="Pfam" id="PF14292">
    <property type="entry name" value="SusE"/>
    <property type="match status" value="1"/>
</dbReference>